<dbReference type="RefSeq" id="XP_019861030.1">
    <property type="nucleotide sequence ID" value="XM_020005471.1"/>
</dbReference>
<dbReference type="KEGG" id="aqu:109589380"/>
<reference evidence="4" key="1">
    <citation type="journal article" date="2010" name="Nature">
        <title>The Amphimedon queenslandica genome and the evolution of animal complexity.</title>
        <authorList>
            <person name="Srivastava M."/>
            <person name="Simakov O."/>
            <person name="Chapman J."/>
            <person name="Fahey B."/>
            <person name="Gauthier M.E."/>
            <person name="Mitros T."/>
            <person name="Richards G.S."/>
            <person name="Conaco C."/>
            <person name="Dacre M."/>
            <person name="Hellsten U."/>
            <person name="Larroux C."/>
            <person name="Putnam N.H."/>
            <person name="Stanke M."/>
            <person name="Adamska M."/>
            <person name="Darling A."/>
            <person name="Degnan S.M."/>
            <person name="Oakley T.H."/>
            <person name="Plachetzki D.C."/>
            <person name="Zhai Y."/>
            <person name="Adamski M."/>
            <person name="Calcino A."/>
            <person name="Cummins S.F."/>
            <person name="Goodstein D.M."/>
            <person name="Harris C."/>
            <person name="Jackson D.J."/>
            <person name="Leys S.P."/>
            <person name="Shu S."/>
            <person name="Woodcroft B.J."/>
            <person name="Vervoort M."/>
            <person name="Kosik K.S."/>
            <person name="Manning G."/>
            <person name="Degnan B.M."/>
            <person name="Rokhsar D.S."/>
        </authorList>
    </citation>
    <scope>NUCLEOTIDE SEQUENCE [LARGE SCALE GENOMIC DNA]</scope>
</reference>
<proteinExistence type="predicted"/>
<sequence>MSLKITFTSKHTLHLINRYTHIEVYFTGPAQHCPLVRKLLTTAIDNSSDAMHLKHNYINAFACPNNESCYCIVNEDHHKVADCTVCGESPALSNDYWTWFDDAQRPVESNNGTQTKQDDDQLLNDNLLLDKKPQKSDLLRLFNSFAAHYMIIGTALDVQVNDLLPTPGAATTNLILMFERWIDSNKGVTWRTILKVCKDYSDLKKAEAEVKQFLSSPTAHSLYDPLPDESKSIVPSPTVHSLPDESKSIVPLPTAHSLPDESKSIVPSPTAHSLPDESKSIVPSPTVHSLPHESKSIVPSSTGAHDDYFKFFPSKSHAFVFIASLILVFVAILIFCVRSHTFSLF</sequence>
<evidence type="ECO:0000256" key="2">
    <source>
        <dbReference type="SAM" id="Phobius"/>
    </source>
</evidence>
<feature type="transmembrane region" description="Helical" evidence="2">
    <location>
        <begin position="318"/>
        <end position="337"/>
    </location>
</feature>
<dbReference type="GeneID" id="109589380"/>
<dbReference type="AlphaFoldDB" id="A0AAN0JVU3"/>
<evidence type="ECO:0008006" key="5">
    <source>
        <dbReference type="Google" id="ProtNLM"/>
    </source>
</evidence>
<reference evidence="3" key="2">
    <citation type="submission" date="2024-06" db="UniProtKB">
        <authorList>
            <consortium name="EnsemblMetazoa"/>
        </authorList>
    </citation>
    <scope>IDENTIFICATION</scope>
</reference>
<keyword evidence="2" id="KW-0812">Transmembrane</keyword>
<keyword evidence="2" id="KW-0472">Membrane</keyword>
<evidence type="ECO:0000313" key="3">
    <source>
        <dbReference type="EnsemblMetazoa" id="XP_019861030.1"/>
    </source>
</evidence>
<organism evidence="3 4">
    <name type="scientific">Amphimedon queenslandica</name>
    <name type="common">Sponge</name>
    <dbReference type="NCBI Taxonomy" id="400682"/>
    <lineage>
        <taxon>Eukaryota</taxon>
        <taxon>Metazoa</taxon>
        <taxon>Porifera</taxon>
        <taxon>Demospongiae</taxon>
        <taxon>Heteroscleromorpha</taxon>
        <taxon>Haplosclerida</taxon>
        <taxon>Niphatidae</taxon>
        <taxon>Amphimedon</taxon>
    </lineage>
</organism>
<accession>A0AAN0JVU3</accession>
<name>A0AAN0JVU3_AMPQE</name>
<protein>
    <recommendedName>
        <fullName evidence="5">Death domain-containing protein</fullName>
    </recommendedName>
</protein>
<dbReference type="EnsemblMetazoa" id="XM_020005471.1">
    <property type="protein sequence ID" value="XP_019861030.1"/>
    <property type="gene ID" value="LOC109589380"/>
</dbReference>
<dbReference type="Proteomes" id="UP000007879">
    <property type="component" value="Unassembled WGS sequence"/>
</dbReference>
<keyword evidence="2" id="KW-1133">Transmembrane helix</keyword>
<evidence type="ECO:0000256" key="1">
    <source>
        <dbReference type="SAM" id="MobiDB-lite"/>
    </source>
</evidence>
<keyword evidence="4" id="KW-1185">Reference proteome</keyword>
<evidence type="ECO:0000313" key="4">
    <source>
        <dbReference type="Proteomes" id="UP000007879"/>
    </source>
</evidence>
<feature type="region of interest" description="Disordered" evidence="1">
    <location>
        <begin position="233"/>
        <end position="295"/>
    </location>
</feature>